<dbReference type="GeneID" id="130470571"/>
<sequence>MLFWWDLLELAKKCGDYDTIGGLLYIVPEQSLANGLRKVYEDGQVLEMVELALKSRCVEVCVNHGVELSHIAPKAKKLQPKRAPPPTLLDSLRSSPRKCGSSAKKKPTDVAAASQPKSTQKAKKLPSTQKDAFPKDTCLTGPTKTTPKNISPIKNNNIQQPQPSQPLHSPSTPDPKPSLKYTSLSFSQTQTSPIQGEVENEFLRDYEWEDPRDDSPVNLHEYEFNDSEEDQDPLYNPYTDKGKSVVQNSDDVQYIDGDDECTDDDDYTYGDGGIGIDLDNVNLEYECESEDKEVDYARFQSERSAEQDYEPGEPQNGGDGYHSEYEDSEDDIHTPPDSGDVGERKKKKGILVGANTDFSKFKWTVGQRFPNRKAFKDAVAMYGVL</sequence>
<feature type="domain" description="PB1-like" evidence="2">
    <location>
        <begin position="3"/>
        <end position="64"/>
    </location>
</feature>
<dbReference type="Pfam" id="PF26130">
    <property type="entry name" value="PB1-like"/>
    <property type="match status" value="1"/>
</dbReference>
<feature type="compositionally biased region" description="Polar residues" evidence="1">
    <location>
        <begin position="180"/>
        <end position="194"/>
    </location>
</feature>
<dbReference type="Proteomes" id="UP000813463">
    <property type="component" value="Chromosome 3"/>
</dbReference>
<evidence type="ECO:0000256" key="1">
    <source>
        <dbReference type="SAM" id="MobiDB-lite"/>
    </source>
</evidence>
<reference evidence="4" key="2">
    <citation type="submission" date="2025-08" db="UniProtKB">
        <authorList>
            <consortium name="RefSeq"/>
        </authorList>
    </citation>
    <scope>IDENTIFICATION</scope>
    <source>
        <tissue evidence="4">Leaf</tissue>
    </source>
</reference>
<gene>
    <name evidence="4" type="primary">LOC130470571</name>
</gene>
<accession>A0ABM3RMR7</accession>
<keyword evidence="3" id="KW-1185">Reference proteome</keyword>
<organism evidence="3 4">
    <name type="scientific">Spinacia oleracea</name>
    <name type="common">Spinach</name>
    <dbReference type="NCBI Taxonomy" id="3562"/>
    <lineage>
        <taxon>Eukaryota</taxon>
        <taxon>Viridiplantae</taxon>
        <taxon>Streptophyta</taxon>
        <taxon>Embryophyta</taxon>
        <taxon>Tracheophyta</taxon>
        <taxon>Spermatophyta</taxon>
        <taxon>Magnoliopsida</taxon>
        <taxon>eudicotyledons</taxon>
        <taxon>Gunneridae</taxon>
        <taxon>Pentapetalae</taxon>
        <taxon>Caryophyllales</taxon>
        <taxon>Chenopodiaceae</taxon>
        <taxon>Chenopodioideae</taxon>
        <taxon>Anserineae</taxon>
        <taxon>Spinacia</taxon>
    </lineage>
</organism>
<proteinExistence type="predicted"/>
<name>A0ABM3RMR7_SPIOL</name>
<feature type="region of interest" description="Disordered" evidence="1">
    <location>
        <begin position="291"/>
        <end position="346"/>
    </location>
</feature>
<feature type="region of interest" description="Disordered" evidence="1">
    <location>
        <begin position="73"/>
        <end position="196"/>
    </location>
</feature>
<evidence type="ECO:0000313" key="4">
    <source>
        <dbReference type="RefSeq" id="XP_056696907.1"/>
    </source>
</evidence>
<dbReference type="RefSeq" id="XP_056696907.1">
    <property type="nucleotide sequence ID" value="XM_056840929.1"/>
</dbReference>
<evidence type="ECO:0000313" key="3">
    <source>
        <dbReference type="Proteomes" id="UP000813463"/>
    </source>
</evidence>
<evidence type="ECO:0000259" key="2">
    <source>
        <dbReference type="Pfam" id="PF26130"/>
    </source>
</evidence>
<reference evidence="3" key="1">
    <citation type="journal article" date="2021" name="Nat. Commun.">
        <title>Genomic analyses provide insights into spinach domestication and the genetic basis of agronomic traits.</title>
        <authorList>
            <person name="Cai X."/>
            <person name="Sun X."/>
            <person name="Xu C."/>
            <person name="Sun H."/>
            <person name="Wang X."/>
            <person name="Ge C."/>
            <person name="Zhang Z."/>
            <person name="Wang Q."/>
            <person name="Fei Z."/>
            <person name="Jiao C."/>
            <person name="Wang Q."/>
        </authorList>
    </citation>
    <scope>NUCLEOTIDE SEQUENCE [LARGE SCALE GENOMIC DNA]</scope>
    <source>
        <strain evidence="3">cv. Varoflay</strain>
    </source>
</reference>
<feature type="compositionally biased region" description="Basic and acidic residues" evidence="1">
    <location>
        <begin position="294"/>
        <end position="306"/>
    </location>
</feature>
<protein>
    <recommendedName>
        <fullName evidence="2">PB1-like domain-containing protein</fullName>
    </recommendedName>
</protein>
<feature type="compositionally biased region" description="Low complexity" evidence="1">
    <location>
        <begin position="147"/>
        <end position="171"/>
    </location>
</feature>
<feature type="region of interest" description="Disordered" evidence="1">
    <location>
        <begin position="225"/>
        <end position="248"/>
    </location>
</feature>
<dbReference type="InterPro" id="IPR058594">
    <property type="entry name" value="PB1-like_dom_pln"/>
</dbReference>